<dbReference type="GO" id="GO:0006974">
    <property type="term" value="P:DNA damage response"/>
    <property type="evidence" value="ECO:0007669"/>
    <property type="project" value="TreeGrafter"/>
</dbReference>
<protein>
    <submittedName>
        <fullName evidence="3">Mono-ADP ribosylhydrolase 1</fullName>
    </submittedName>
</protein>
<sequence>MSLRSQVSGRLAQLRAAEQLLRVPRPWPGPSAGATRTRSGACGSPGDPGRGRPRRADPSGSWGLGGGGGGAERRAGVRTWAPLAMAAKVDLSTSTDWKEAKSFLKGLTDKQREEHYFCRDFIRLKKIPTWKEMAKGATAKVEEPKYKKDKQLNEKISLFRGDITKLEVDAIVNAVDGCIHRAAGPLLTDECRTLQSCETGKAKITGGYRLPAKRESRPPPRRRAGRAPCDCGGRGAAALSCWRPVRGHLLTSCREPAAPRMARSRRPQGSASAHPLRPALSGVLRVWGVWGAGPAGLPELEGTPVSHMDGGPPRGLPTWGGPRPARGENLSPWSPRPA</sequence>
<dbReference type="PANTHER" id="PTHR11106:SF93">
    <property type="entry name" value="ADP-RIBOSE GLYCOHYDROLASE MACROD1"/>
    <property type="match status" value="1"/>
</dbReference>
<dbReference type="Gene3D" id="3.40.220.10">
    <property type="entry name" value="Leucine Aminopeptidase, subunit E, domain 1"/>
    <property type="match status" value="1"/>
</dbReference>
<dbReference type="InterPro" id="IPR043472">
    <property type="entry name" value="Macro_dom-like"/>
</dbReference>
<dbReference type="GO" id="GO:0140293">
    <property type="term" value="F:ADP-ribosylglutamate hydrolase activity"/>
    <property type="evidence" value="ECO:0007669"/>
    <property type="project" value="TreeGrafter"/>
</dbReference>
<proteinExistence type="predicted"/>
<evidence type="ECO:0000259" key="2">
    <source>
        <dbReference type="PROSITE" id="PS51154"/>
    </source>
</evidence>
<dbReference type="Proteomes" id="UP000694391">
    <property type="component" value="Unplaced"/>
</dbReference>
<dbReference type="PROSITE" id="PS51154">
    <property type="entry name" value="MACRO"/>
    <property type="match status" value="1"/>
</dbReference>
<dbReference type="GeneTree" id="ENSGT00940000161450"/>
<reference evidence="3" key="2">
    <citation type="submission" date="2025-09" db="UniProtKB">
        <authorList>
            <consortium name="Ensembl"/>
        </authorList>
    </citation>
    <scope>IDENTIFICATION</scope>
</reference>
<name>A0A8C0KJR7_CANLU</name>
<dbReference type="PANTHER" id="PTHR11106">
    <property type="entry name" value="GANGLIOSIDE INDUCED DIFFERENTIATION ASSOCIATED PROTEIN 2-RELATED"/>
    <property type="match status" value="1"/>
</dbReference>
<dbReference type="Pfam" id="PF01661">
    <property type="entry name" value="Macro"/>
    <property type="match status" value="1"/>
</dbReference>
<evidence type="ECO:0000313" key="4">
    <source>
        <dbReference type="Proteomes" id="UP000694391"/>
    </source>
</evidence>
<dbReference type="InterPro" id="IPR002589">
    <property type="entry name" value="Macro_dom"/>
</dbReference>
<dbReference type="SUPFAM" id="SSF52949">
    <property type="entry name" value="Macro domain-like"/>
    <property type="match status" value="1"/>
</dbReference>
<feature type="region of interest" description="Disordered" evidence="1">
    <location>
        <begin position="300"/>
        <end position="338"/>
    </location>
</feature>
<dbReference type="Ensembl" id="ENSCAFT00020020364.1">
    <property type="protein sequence ID" value="ENSCAFP00020017554.1"/>
    <property type="gene ID" value="ENSCAFG00020014046.1"/>
</dbReference>
<organism evidence="3 4">
    <name type="scientific">Canis lupus dingo</name>
    <name type="common">dingo</name>
    <dbReference type="NCBI Taxonomy" id="286419"/>
    <lineage>
        <taxon>Eukaryota</taxon>
        <taxon>Metazoa</taxon>
        <taxon>Chordata</taxon>
        <taxon>Craniata</taxon>
        <taxon>Vertebrata</taxon>
        <taxon>Euteleostomi</taxon>
        <taxon>Mammalia</taxon>
        <taxon>Eutheria</taxon>
        <taxon>Laurasiatheria</taxon>
        <taxon>Carnivora</taxon>
        <taxon>Caniformia</taxon>
        <taxon>Canidae</taxon>
        <taxon>Canis</taxon>
    </lineage>
</organism>
<feature type="domain" description="Macro" evidence="2">
    <location>
        <begin position="143"/>
        <end position="338"/>
    </location>
</feature>
<dbReference type="GO" id="GO:0140291">
    <property type="term" value="P:peptidyl-glutamate ADP-deribosylation"/>
    <property type="evidence" value="ECO:0007669"/>
    <property type="project" value="TreeGrafter"/>
</dbReference>
<feature type="region of interest" description="Disordered" evidence="1">
    <location>
        <begin position="209"/>
        <end position="229"/>
    </location>
</feature>
<dbReference type="GO" id="GO:0005654">
    <property type="term" value="C:nucleoplasm"/>
    <property type="evidence" value="ECO:0007669"/>
    <property type="project" value="TreeGrafter"/>
</dbReference>
<accession>A0A8C0KJR7</accession>
<evidence type="ECO:0000313" key="3">
    <source>
        <dbReference type="Ensembl" id="ENSCAFP00020017554.1"/>
    </source>
</evidence>
<dbReference type="GO" id="GO:0042278">
    <property type="term" value="P:purine nucleoside metabolic process"/>
    <property type="evidence" value="ECO:0007669"/>
    <property type="project" value="TreeGrafter"/>
</dbReference>
<reference evidence="3" key="1">
    <citation type="submission" date="2025-08" db="UniProtKB">
        <authorList>
            <consortium name="Ensembl"/>
        </authorList>
    </citation>
    <scope>IDENTIFICATION</scope>
</reference>
<keyword evidence="4" id="KW-1185">Reference proteome</keyword>
<dbReference type="AlphaFoldDB" id="A0A8C0KJR7"/>
<gene>
    <name evidence="3" type="primary">MACROD1</name>
</gene>
<evidence type="ECO:0000256" key="1">
    <source>
        <dbReference type="SAM" id="MobiDB-lite"/>
    </source>
</evidence>
<feature type="region of interest" description="Disordered" evidence="1">
    <location>
        <begin position="22"/>
        <end position="73"/>
    </location>
</feature>